<reference evidence="3 4" key="1">
    <citation type="journal article" date="2012" name="J. Bacteriol.">
        <title>Genome sequence of an alkane-degrading bacterium, Alcanivorax pacificus type strain W11-5, isolated from deep sea sediment.</title>
        <authorList>
            <person name="Lai Q."/>
            <person name="Shao Z."/>
        </authorList>
    </citation>
    <scope>NUCLEOTIDE SEQUENCE [LARGE SCALE GENOMIC DNA]</scope>
    <source>
        <strain evidence="3 4">W11-5</strain>
    </source>
</reference>
<keyword evidence="2" id="KW-0732">Signal</keyword>
<feature type="compositionally biased region" description="Gly residues" evidence="1">
    <location>
        <begin position="291"/>
        <end position="323"/>
    </location>
</feature>
<evidence type="ECO:0000313" key="3">
    <source>
        <dbReference type="EMBL" id="AJD47896.1"/>
    </source>
</evidence>
<dbReference type="Proteomes" id="UP000006764">
    <property type="component" value="Chromosome"/>
</dbReference>
<name>A0A0B4XL94_9GAMM</name>
<dbReference type="STRING" id="391936.S7S_07400"/>
<organism evidence="3 4">
    <name type="scientific">Isoalcanivorax pacificus W11-5</name>
    <dbReference type="NCBI Taxonomy" id="391936"/>
    <lineage>
        <taxon>Bacteria</taxon>
        <taxon>Pseudomonadati</taxon>
        <taxon>Pseudomonadota</taxon>
        <taxon>Gammaproteobacteria</taxon>
        <taxon>Oceanospirillales</taxon>
        <taxon>Alcanivoracaceae</taxon>
        <taxon>Isoalcanivorax</taxon>
    </lineage>
</organism>
<protein>
    <submittedName>
        <fullName evidence="3">Uncharacterized protein</fullName>
    </submittedName>
</protein>
<evidence type="ECO:0000256" key="1">
    <source>
        <dbReference type="SAM" id="MobiDB-lite"/>
    </source>
</evidence>
<sequence>MDRSLALILLLGAMLASPGQAAPLCADPGAEGVASPGGVINRYFAAPDGASLQAGQRDIPLGPARGVGNLHPGDLLLLWQVQGAQMIAANDHRYGVTASQAGQFEWLRVEQAGPQRVRVRGAGVDGGLLHDYPFREPPGARQVTAAGAGPVPTLARWQLVRVPQYEQATLAGDLRPLPWDGQSGGLLALDVRRGLRLAGYSLDAGGAGFRGGAGLALHGALATAGDYRYPAPGRAELAAGYGQHGSKGEGFAGTPRWVWQDGTVPDTRPEADRRGVGDGYPGGSMARGAPGNAGGGGNSPLQGGASGGGGGAGGEPGQAGGADGGLGGAAVAAGLPVLMPGGGGGAGSPGGGVHNAASGGAGGGVIVVRAGQFPVDDTGTVSVRGAAGLPGADAAGGGGGGGTLLLMAGDGQPVPWQLQYEGGAGGKAPAPGGAGGAGRLPAVAGEMGETGVAPGFVCQPAGTLISGRIEALAQQGQAVTGLPGWPLQVTDAAGRLLAEAATQGTGEFRLRLPERYAGTDLHVRAPVPMGWQLAAREPARWVDGQGWRLPAGTETAYTGLRLQLLREGRLEPPPPRVVAPGATELLPFRYQAGSDSQVRFHYVPPAGAEWPHALLLDPTCRGESLYQDLSQSRWLPVEAGAAVCVRLRLRVPQDTTAVEEALFTLQAESRSPATGVTLPRQEASVHVLVIGHD</sequence>
<keyword evidence="4" id="KW-1185">Reference proteome</keyword>
<evidence type="ECO:0000256" key="2">
    <source>
        <dbReference type="SAM" id="SignalP"/>
    </source>
</evidence>
<gene>
    <name evidence="3" type="ORF">S7S_07400</name>
</gene>
<dbReference type="EMBL" id="CP004387">
    <property type="protein sequence ID" value="AJD47896.1"/>
    <property type="molecule type" value="Genomic_DNA"/>
</dbReference>
<dbReference type="OrthoDB" id="6074739at2"/>
<feature type="compositionally biased region" description="Basic and acidic residues" evidence="1">
    <location>
        <begin position="267"/>
        <end position="276"/>
    </location>
</feature>
<proteinExistence type="predicted"/>
<feature type="compositionally biased region" description="Gly residues" evidence="1">
    <location>
        <begin position="242"/>
        <end position="251"/>
    </location>
</feature>
<feature type="region of interest" description="Disordered" evidence="1">
    <location>
        <begin position="240"/>
        <end position="323"/>
    </location>
</feature>
<evidence type="ECO:0000313" key="4">
    <source>
        <dbReference type="Proteomes" id="UP000006764"/>
    </source>
</evidence>
<accession>A0A0B4XL94</accession>
<dbReference type="KEGG" id="apac:S7S_07400"/>
<feature type="chain" id="PRO_5002097660" evidence="2">
    <location>
        <begin position="22"/>
        <end position="693"/>
    </location>
</feature>
<dbReference type="HOGENOM" id="CLU_398304_0_0_6"/>
<feature type="signal peptide" evidence="2">
    <location>
        <begin position="1"/>
        <end position="21"/>
    </location>
</feature>
<dbReference type="RefSeq" id="WP_041025967.1">
    <property type="nucleotide sequence ID" value="NZ_CP004387.1"/>
</dbReference>
<dbReference type="AlphaFoldDB" id="A0A0B4XL94"/>